<sequence length="132" mass="15079">MIFLMGSVMGCVQDDNQPSQHSQQPTKHIQEPPNTEQPTPSEEREIVKLSGKVEDTEGKPIQDVAILPEPQFKLKYPWKEIGYLTSKKGTYTVSLEPGPYKITTKKSGYEIQTKRVMVKENTVVNFELKREK</sequence>
<comment type="caution">
    <text evidence="2">The sequence shown here is derived from an EMBL/GenBank/DDBJ whole genome shotgun (WGS) entry which is preliminary data.</text>
</comment>
<feature type="region of interest" description="Disordered" evidence="1">
    <location>
        <begin position="1"/>
        <end position="45"/>
    </location>
</feature>
<proteinExistence type="predicted"/>
<protein>
    <submittedName>
        <fullName evidence="2">Carboxypeptidase regulatory-like domain-containing protein</fullName>
    </submittedName>
</protein>
<evidence type="ECO:0000256" key="1">
    <source>
        <dbReference type="SAM" id="MobiDB-lite"/>
    </source>
</evidence>
<evidence type="ECO:0000313" key="3">
    <source>
        <dbReference type="Proteomes" id="UP001177120"/>
    </source>
</evidence>
<gene>
    <name evidence="2" type="ORF">JQC72_08280</name>
</gene>
<feature type="compositionally biased region" description="Polar residues" evidence="1">
    <location>
        <begin position="14"/>
        <end position="40"/>
    </location>
</feature>
<dbReference type="Gene3D" id="2.60.40.1120">
    <property type="entry name" value="Carboxypeptidase-like, regulatory domain"/>
    <property type="match status" value="1"/>
</dbReference>
<evidence type="ECO:0000313" key="2">
    <source>
        <dbReference type="EMBL" id="MBN2909522.1"/>
    </source>
</evidence>
<dbReference type="Proteomes" id="UP001177120">
    <property type="component" value="Unassembled WGS sequence"/>
</dbReference>
<dbReference type="Pfam" id="PF13620">
    <property type="entry name" value="CarboxypepD_reg"/>
    <property type="match status" value="1"/>
</dbReference>
<reference evidence="2" key="1">
    <citation type="journal article" date="2024" name="Int. J. Syst. Evol. Microbiol.">
        <title>Polycladomyces zharkentensis sp. nov., a novel thermophilic cellulose- and starch-degrading member of the Bacillota from a geothermal aquifer in Kazakhstan.</title>
        <authorList>
            <person name="Mashzhan A."/>
            <person name="Kistaubayeva A."/>
            <person name="Javier-Lopez R."/>
            <person name="Bissenova U."/>
            <person name="Bissenbay A."/>
            <person name="Birkeland N.K."/>
        </authorList>
    </citation>
    <scope>NUCLEOTIDE SEQUENCE</scope>
    <source>
        <strain evidence="2">ZKZ2T</strain>
    </source>
</reference>
<dbReference type="InterPro" id="IPR008969">
    <property type="entry name" value="CarboxyPept-like_regulatory"/>
</dbReference>
<organism evidence="2 3">
    <name type="scientific">Polycladomyces zharkentensis</name>
    <dbReference type="NCBI Taxonomy" id="2807616"/>
    <lineage>
        <taxon>Bacteria</taxon>
        <taxon>Bacillati</taxon>
        <taxon>Bacillota</taxon>
        <taxon>Bacilli</taxon>
        <taxon>Bacillales</taxon>
        <taxon>Thermoactinomycetaceae</taxon>
        <taxon>Polycladomyces</taxon>
    </lineage>
</organism>
<dbReference type="SUPFAM" id="SSF49464">
    <property type="entry name" value="Carboxypeptidase regulatory domain-like"/>
    <property type="match status" value="1"/>
</dbReference>
<dbReference type="EMBL" id="JAFHAP010000008">
    <property type="protein sequence ID" value="MBN2909522.1"/>
    <property type="molecule type" value="Genomic_DNA"/>
</dbReference>
<name>A0ABS2WJ10_9BACL</name>
<accession>A0ABS2WJ10</accession>
<dbReference type="RefSeq" id="WP_205494693.1">
    <property type="nucleotide sequence ID" value="NZ_JAFHAP010000008.1"/>
</dbReference>
<keyword evidence="3" id="KW-1185">Reference proteome</keyword>